<organism evidence="1 2">
    <name type="scientific">Massilia atriviolacea</name>
    <dbReference type="NCBI Taxonomy" id="2495579"/>
    <lineage>
        <taxon>Bacteria</taxon>
        <taxon>Pseudomonadati</taxon>
        <taxon>Pseudomonadota</taxon>
        <taxon>Betaproteobacteria</taxon>
        <taxon>Burkholderiales</taxon>
        <taxon>Oxalobacteraceae</taxon>
        <taxon>Telluria group</taxon>
        <taxon>Massilia</taxon>
    </lineage>
</organism>
<accession>A0A430HQ09</accession>
<protein>
    <recommendedName>
        <fullName evidence="3">Type II toxin-antitoxin system HigB family toxin</fullName>
    </recommendedName>
</protein>
<name>A0A430HQ09_9BURK</name>
<dbReference type="EMBL" id="RXLQ01000004">
    <property type="protein sequence ID" value="RSZ59600.1"/>
    <property type="molecule type" value="Genomic_DNA"/>
</dbReference>
<reference evidence="1 2" key="1">
    <citation type="submission" date="2018-12" db="EMBL/GenBank/DDBJ databases">
        <authorList>
            <person name="Yang E."/>
        </authorList>
    </citation>
    <scope>NUCLEOTIDE SEQUENCE [LARGE SCALE GENOMIC DNA]</scope>
    <source>
        <strain evidence="1 2">SOD</strain>
    </source>
</reference>
<evidence type="ECO:0008006" key="3">
    <source>
        <dbReference type="Google" id="ProtNLM"/>
    </source>
</evidence>
<dbReference type="GO" id="GO:0110001">
    <property type="term" value="C:toxin-antitoxin complex"/>
    <property type="evidence" value="ECO:0007669"/>
    <property type="project" value="InterPro"/>
</dbReference>
<dbReference type="GO" id="GO:0003723">
    <property type="term" value="F:RNA binding"/>
    <property type="evidence" value="ECO:0007669"/>
    <property type="project" value="InterPro"/>
</dbReference>
<sequence>MPIPSNYRFKIAFVLYFNNRQLFIRHVFTHKEYDQWTP</sequence>
<dbReference type="OrthoDB" id="9799912at2"/>
<gene>
    <name evidence="1" type="ORF">EJB06_09500</name>
</gene>
<dbReference type="Proteomes" id="UP000278085">
    <property type="component" value="Unassembled WGS sequence"/>
</dbReference>
<dbReference type="GO" id="GO:0004519">
    <property type="term" value="F:endonuclease activity"/>
    <property type="evidence" value="ECO:0007669"/>
    <property type="project" value="InterPro"/>
</dbReference>
<dbReference type="AlphaFoldDB" id="A0A430HQ09"/>
<keyword evidence="2" id="KW-1185">Reference proteome</keyword>
<comment type="caution">
    <text evidence="1">The sequence shown here is derived from an EMBL/GenBank/DDBJ whole genome shotgun (WGS) entry which is preliminary data.</text>
</comment>
<proteinExistence type="predicted"/>
<evidence type="ECO:0000313" key="2">
    <source>
        <dbReference type="Proteomes" id="UP000278085"/>
    </source>
</evidence>
<evidence type="ECO:0000313" key="1">
    <source>
        <dbReference type="EMBL" id="RSZ59600.1"/>
    </source>
</evidence>